<dbReference type="GO" id="GO:0005829">
    <property type="term" value="C:cytosol"/>
    <property type="evidence" value="ECO:0007669"/>
    <property type="project" value="TreeGrafter"/>
</dbReference>
<dbReference type="EMBL" id="CP076134">
    <property type="protein sequence ID" value="QWG11075.1"/>
    <property type="molecule type" value="Genomic_DNA"/>
</dbReference>
<dbReference type="InterPro" id="IPR019499">
    <property type="entry name" value="Val-tRNA_synth_tRNA-bd"/>
</dbReference>
<dbReference type="CDD" id="cd07962">
    <property type="entry name" value="Anticodon_Ia_Val"/>
    <property type="match status" value="1"/>
</dbReference>
<sequence length="955" mass="107638">MIEKNYQPADIETRMARIWEESGAFRAGRPERRDARPFTVVIPPPNVTGSLHMGHALNNTLQDILCRFERMRGRDVLWQPGTDHAGIATQMVVERQLMERQEPGRRDMGRAKFLERVWQWKAESGGVIVNQLKRLGASCDWSRERFTMDEGLSRAVAKVFVELHREGLIYKDKRLVNWDPKLLTAISDLEVQQTEVRGSLWYLRYPIEGKTFNPDDPATFIVVATTRPETMLGDSAVAVHPENERLKHLIGQHVILPLVGRRIPIIGDDYADPEKGSGAVKITPAHDFNDFEVGRRHHLAQISVLDQEGCLALADNEDYLRGLPEGAGQFADELHGVERFAARKQIVARLEDFGFLERIEPNTHMVPHGDRSGVVIEPYLTDQWYVDAKTLAQPAIAAVRSGATTFVPKNWEKTYFEWMENIQPWCISRQLWWGHQIPAWYGPDGKVFVAETEEEAVGNALGYYAEQEVITPEQGREMALDPAKREGFITRDEDVLDTWFSSALWPFSTLGWPDDEEDVNRYYPTDVLVTGFDIIFFWVARMMMMGLHFMKDVPFPTVYIHALVRDEKGAKMSKSKGNVIDPLHLIDDYGADALRFTLAAMAAQGRDIKLASSRVEGYRNFATKLWNACRFAEMNGCALPPDFDATEAKETLNRWIAHETARATREVTEAIEAYRFNDAAASIYRFVWNVYCDWYLELAKPVLMGEEGAAKAETRAMVAWARDEILKLLHPFMPFITEELWAVTAKRDGLLVLTEWPRKAGGLTAEQLALVTTTSPNDALVPPLLLALEAADFSDPAAEAEIGWVVDLVTAIRSVRAEMNITPATLTPLVLSGASPETKARAQRWNDVVKRMARLADISFADRAPEGAVQLLVRGEVAALPLKGVIDLSAEKTRLDKELAKAEGDIKRVDGKLANEKFVANAPEEIVEEEKEKREAAVARKAKILEALERLRNAS</sequence>
<dbReference type="GO" id="GO:0002161">
    <property type="term" value="F:aminoacyl-tRNA deacylase activity"/>
    <property type="evidence" value="ECO:0007669"/>
    <property type="project" value="InterPro"/>
</dbReference>
<dbReference type="Gene3D" id="1.10.730.10">
    <property type="entry name" value="Isoleucyl-tRNA Synthetase, Domain 1"/>
    <property type="match status" value="1"/>
</dbReference>
<feature type="coiled-coil region" evidence="12">
    <location>
        <begin position="885"/>
        <end position="954"/>
    </location>
</feature>
<organism evidence="16 17">
    <name type="scientific">Bradyrhizobium sediminis</name>
    <dbReference type="NCBI Taxonomy" id="2840469"/>
    <lineage>
        <taxon>Bacteria</taxon>
        <taxon>Pseudomonadati</taxon>
        <taxon>Pseudomonadota</taxon>
        <taxon>Alphaproteobacteria</taxon>
        <taxon>Hyphomicrobiales</taxon>
        <taxon>Nitrobacteraceae</taxon>
        <taxon>Bradyrhizobium</taxon>
    </lineage>
</organism>
<dbReference type="GO" id="GO:0004832">
    <property type="term" value="F:valine-tRNA ligase activity"/>
    <property type="evidence" value="ECO:0007669"/>
    <property type="project" value="UniProtKB-UniRule"/>
</dbReference>
<dbReference type="InterPro" id="IPR033705">
    <property type="entry name" value="Anticodon_Ia_Val"/>
</dbReference>
<dbReference type="SUPFAM" id="SSF47323">
    <property type="entry name" value="Anticodon-binding domain of a subclass of class I aminoacyl-tRNA synthetases"/>
    <property type="match status" value="1"/>
</dbReference>
<feature type="domain" description="Valyl-tRNA synthetase tRNA-binding arm" evidence="15">
    <location>
        <begin position="887"/>
        <end position="951"/>
    </location>
</feature>
<comment type="subunit">
    <text evidence="2 12">Monomer.</text>
</comment>
<dbReference type="NCBIfam" id="TIGR00422">
    <property type="entry name" value="valS"/>
    <property type="match status" value="1"/>
</dbReference>
<feature type="domain" description="Aminoacyl-tRNA synthetase class Ia" evidence="13">
    <location>
        <begin position="16"/>
        <end position="610"/>
    </location>
</feature>
<dbReference type="InterPro" id="IPR009008">
    <property type="entry name" value="Val/Leu/Ile-tRNA-synth_edit"/>
</dbReference>
<dbReference type="PANTHER" id="PTHR11946:SF93">
    <property type="entry name" value="VALINE--TRNA LIGASE, CHLOROPLASTIC_MITOCHONDRIAL 2"/>
    <property type="match status" value="1"/>
</dbReference>
<dbReference type="FunFam" id="3.40.50.620:FF:000078">
    <property type="entry name" value="Valine--tRNA ligase, mitochondrial"/>
    <property type="match status" value="1"/>
</dbReference>
<dbReference type="PANTHER" id="PTHR11946">
    <property type="entry name" value="VALYL-TRNA SYNTHETASES"/>
    <property type="match status" value="1"/>
</dbReference>
<dbReference type="HAMAP" id="MF_02004">
    <property type="entry name" value="Val_tRNA_synth_type1"/>
    <property type="match status" value="1"/>
</dbReference>
<feature type="short sequence motif" description="'KMSKS' region" evidence="12">
    <location>
        <begin position="571"/>
        <end position="575"/>
    </location>
</feature>
<dbReference type="InterPro" id="IPR002300">
    <property type="entry name" value="aa-tRNA-synth_Ia"/>
</dbReference>
<dbReference type="SUPFAM" id="SSF46589">
    <property type="entry name" value="tRNA-binding arm"/>
    <property type="match status" value="1"/>
</dbReference>
<keyword evidence="6 12" id="KW-0067">ATP-binding</keyword>
<evidence type="ECO:0000256" key="5">
    <source>
        <dbReference type="ARBA" id="ARBA00022741"/>
    </source>
</evidence>
<evidence type="ECO:0000313" key="17">
    <source>
        <dbReference type="Proteomes" id="UP000680839"/>
    </source>
</evidence>
<dbReference type="FunFam" id="3.40.50.620:FF:000032">
    <property type="entry name" value="Valine--tRNA ligase"/>
    <property type="match status" value="1"/>
</dbReference>
<reference evidence="16" key="1">
    <citation type="submission" date="2021-06" db="EMBL/GenBank/DDBJ databases">
        <title>Bradyrhizobium sp. S2-20-1 Genome sequencing.</title>
        <authorList>
            <person name="Jin L."/>
        </authorList>
    </citation>
    <scope>NUCLEOTIDE SEQUENCE</scope>
    <source>
        <strain evidence="16">S2-20-1</strain>
    </source>
</reference>
<feature type="domain" description="Methionyl/Valyl/Leucyl/Isoleucyl-tRNA synthetase anticodon-binding" evidence="14">
    <location>
        <begin position="653"/>
        <end position="825"/>
    </location>
</feature>
<dbReference type="Pfam" id="PF08264">
    <property type="entry name" value="Anticodon_1"/>
    <property type="match status" value="1"/>
</dbReference>
<keyword evidence="5 12" id="KW-0547">Nucleotide-binding</keyword>
<dbReference type="InterPro" id="IPR009080">
    <property type="entry name" value="tRNAsynth_Ia_anticodon-bd"/>
</dbReference>
<dbReference type="EC" id="6.1.1.9" evidence="12"/>
<dbReference type="Gene3D" id="3.40.50.620">
    <property type="entry name" value="HUPs"/>
    <property type="match status" value="2"/>
</dbReference>
<evidence type="ECO:0000256" key="7">
    <source>
        <dbReference type="ARBA" id="ARBA00022917"/>
    </source>
</evidence>
<comment type="subcellular location">
    <subcellularLocation>
        <location evidence="1 12">Cytoplasm</location>
    </subcellularLocation>
</comment>
<dbReference type="PROSITE" id="PS00178">
    <property type="entry name" value="AA_TRNA_LIGASE_I"/>
    <property type="match status" value="1"/>
</dbReference>
<keyword evidence="4 12" id="KW-0436">Ligase</keyword>
<evidence type="ECO:0000256" key="9">
    <source>
        <dbReference type="ARBA" id="ARBA00023146"/>
    </source>
</evidence>
<accession>A0A975NA73</accession>
<comment type="domain">
    <text evidence="12">The C-terminal coiled-coil domain is crucial for aminoacylation activity.</text>
</comment>
<keyword evidence="7 12" id="KW-0648">Protein biosynthesis</keyword>
<dbReference type="FunFam" id="1.10.287.380:FF:000001">
    <property type="entry name" value="Valine--tRNA ligase"/>
    <property type="match status" value="1"/>
</dbReference>
<dbReference type="Pfam" id="PF10458">
    <property type="entry name" value="Val_tRNA-synt_C"/>
    <property type="match status" value="1"/>
</dbReference>
<feature type="short sequence motif" description="'HIGH' region" evidence="12">
    <location>
        <begin position="45"/>
        <end position="55"/>
    </location>
</feature>
<comment type="function">
    <text evidence="12">Catalyzes the attachment of valine to tRNA(Val). As ValRS can inadvertently accommodate and process structurally similar amino acids such as threonine, to avoid such errors, it has a 'posttransfer' editing activity that hydrolyzes mischarged Thr-tRNA(Val) in a tRNA-dependent manner.</text>
</comment>
<dbReference type="InterPro" id="IPR010978">
    <property type="entry name" value="tRNA-bd_arm"/>
</dbReference>
<protein>
    <recommendedName>
        <fullName evidence="12">Valine--tRNA ligase</fullName>
        <ecNumber evidence="12">6.1.1.9</ecNumber>
    </recommendedName>
    <alternativeName>
        <fullName evidence="12">Valyl-tRNA synthetase</fullName>
        <shortName evidence="12">ValRS</shortName>
    </alternativeName>
</protein>
<dbReference type="GO" id="GO:0005524">
    <property type="term" value="F:ATP binding"/>
    <property type="evidence" value="ECO:0007669"/>
    <property type="project" value="UniProtKB-UniRule"/>
</dbReference>
<keyword evidence="3 12" id="KW-0963">Cytoplasm</keyword>
<evidence type="ECO:0000256" key="10">
    <source>
        <dbReference type="ARBA" id="ARBA00047552"/>
    </source>
</evidence>
<dbReference type="RefSeq" id="WP_215619984.1">
    <property type="nucleotide sequence ID" value="NZ_CP076134.1"/>
</dbReference>
<dbReference type="PRINTS" id="PR00986">
    <property type="entry name" value="TRNASYNTHVAL"/>
</dbReference>
<evidence type="ECO:0000256" key="1">
    <source>
        <dbReference type="ARBA" id="ARBA00004496"/>
    </source>
</evidence>
<evidence type="ECO:0000259" key="14">
    <source>
        <dbReference type="Pfam" id="PF08264"/>
    </source>
</evidence>
<keyword evidence="9 12" id="KW-0030">Aminoacyl-tRNA synthetase</keyword>
<dbReference type="SUPFAM" id="SSF52374">
    <property type="entry name" value="Nucleotidylyl transferase"/>
    <property type="match status" value="1"/>
</dbReference>
<dbReference type="Pfam" id="PF00133">
    <property type="entry name" value="tRNA-synt_1"/>
    <property type="match status" value="1"/>
</dbReference>
<comment type="similarity">
    <text evidence="11 12">Belongs to the class-I aminoacyl-tRNA synthetase family. ValS type 1 subfamily.</text>
</comment>
<keyword evidence="8 12" id="KW-0175">Coiled coil</keyword>
<dbReference type="Gene3D" id="1.10.287.380">
    <property type="entry name" value="Valyl-tRNA synthetase, C-terminal domain"/>
    <property type="match status" value="1"/>
</dbReference>
<feature type="binding site" evidence="12">
    <location>
        <position position="574"/>
    </location>
    <ligand>
        <name>ATP</name>
        <dbReference type="ChEBI" id="CHEBI:30616"/>
    </ligand>
</feature>
<evidence type="ECO:0000259" key="13">
    <source>
        <dbReference type="Pfam" id="PF00133"/>
    </source>
</evidence>
<proteinExistence type="inferred from homology"/>
<evidence type="ECO:0000313" key="16">
    <source>
        <dbReference type="EMBL" id="QWG11075.1"/>
    </source>
</evidence>
<dbReference type="AlphaFoldDB" id="A0A975NA73"/>
<evidence type="ECO:0000256" key="2">
    <source>
        <dbReference type="ARBA" id="ARBA00011245"/>
    </source>
</evidence>
<evidence type="ECO:0000259" key="15">
    <source>
        <dbReference type="Pfam" id="PF10458"/>
    </source>
</evidence>
<evidence type="ECO:0000256" key="3">
    <source>
        <dbReference type="ARBA" id="ARBA00022490"/>
    </source>
</evidence>
<evidence type="ECO:0000256" key="11">
    <source>
        <dbReference type="ARBA" id="ARBA00060830"/>
    </source>
</evidence>
<dbReference type="InterPro" id="IPR002303">
    <property type="entry name" value="Valyl-tRNA_ligase"/>
</dbReference>
<dbReference type="SUPFAM" id="SSF50677">
    <property type="entry name" value="ValRS/IleRS/LeuRS editing domain"/>
    <property type="match status" value="1"/>
</dbReference>
<dbReference type="Proteomes" id="UP000680839">
    <property type="component" value="Chromosome"/>
</dbReference>
<evidence type="ECO:0000256" key="12">
    <source>
        <dbReference type="HAMAP-Rule" id="MF_02004"/>
    </source>
</evidence>
<gene>
    <name evidence="12" type="primary">valS</name>
    <name evidence="16" type="ORF">KMZ29_14950</name>
</gene>
<comment type="domain">
    <text evidence="12">ValRS has two distinct active sites: one for aminoacylation and one for editing. The misactivated threonine is translocated from the active site to the editing site.</text>
</comment>
<dbReference type="Gene3D" id="3.90.740.10">
    <property type="entry name" value="Valyl/Leucyl/Isoleucyl-tRNA synthetase, editing domain"/>
    <property type="match status" value="1"/>
</dbReference>
<dbReference type="InterPro" id="IPR037118">
    <property type="entry name" value="Val-tRNA_synth_C_sf"/>
</dbReference>
<dbReference type="InterPro" id="IPR014729">
    <property type="entry name" value="Rossmann-like_a/b/a_fold"/>
</dbReference>
<comment type="catalytic activity">
    <reaction evidence="10 12">
        <text>tRNA(Val) + L-valine + ATP = L-valyl-tRNA(Val) + AMP + diphosphate</text>
        <dbReference type="Rhea" id="RHEA:10704"/>
        <dbReference type="Rhea" id="RHEA-COMP:9672"/>
        <dbReference type="Rhea" id="RHEA-COMP:9708"/>
        <dbReference type="ChEBI" id="CHEBI:30616"/>
        <dbReference type="ChEBI" id="CHEBI:33019"/>
        <dbReference type="ChEBI" id="CHEBI:57762"/>
        <dbReference type="ChEBI" id="CHEBI:78442"/>
        <dbReference type="ChEBI" id="CHEBI:78537"/>
        <dbReference type="ChEBI" id="CHEBI:456215"/>
        <dbReference type="EC" id="6.1.1.9"/>
    </reaction>
</comment>
<name>A0A975NA73_9BRAD</name>
<evidence type="ECO:0000256" key="6">
    <source>
        <dbReference type="ARBA" id="ARBA00022840"/>
    </source>
</evidence>
<evidence type="ECO:0000256" key="4">
    <source>
        <dbReference type="ARBA" id="ARBA00022598"/>
    </source>
</evidence>
<dbReference type="InterPro" id="IPR013155">
    <property type="entry name" value="M/V/L/I-tRNA-synth_anticd-bd"/>
</dbReference>
<dbReference type="InterPro" id="IPR001412">
    <property type="entry name" value="aa-tRNA-synth_I_CS"/>
</dbReference>
<dbReference type="NCBIfam" id="NF004349">
    <property type="entry name" value="PRK05729.1"/>
    <property type="match status" value="1"/>
</dbReference>
<dbReference type="GO" id="GO:0006438">
    <property type="term" value="P:valyl-tRNA aminoacylation"/>
    <property type="evidence" value="ECO:0007669"/>
    <property type="project" value="UniProtKB-UniRule"/>
</dbReference>
<dbReference type="CDD" id="cd00817">
    <property type="entry name" value="ValRS_core"/>
    <property type="match status" value="1"/>
</dbReference>
<evidence type="ECO:0000256" key="8">
    <source>
        <dbReference type="ARBA" id="ARBA00023054"/>
    </source>
</evidence>